<organism evidence="2 3">
    <name type="scientific">Actinomyces oris</name>
    <dbReference type="NCBI Taxonomy" id="544580"/>
    <lineage>
        <taxon>Bacteria</taxon>
        <taxon>Bacillati</taxon>
        <taxon>Actinomycetota</taxon>
        <taxon>Actinomycetes</taxon>
        <taxon>Actinomycetales</taxon>
        <taxon>Actinomycetaceae</taxon>
        <taxon>Actinomyces</taxon>
    </lineage>
</organism>
<evidence type="ECO:0000256" key="1">
    <source>
        <dbReference type="SAM" id="MobiDB-lite"/>
    </source>
</evidence>
<accession>A0A1Q8W362</accession>
<comment type="caution">
    <text evidence="2">The sequence shown here is derived from an EMBL/GenBank/DDBJ whole genome shotgun (WGS) entry which is preliminary data.</text>
</comment>
<sequence>MAGRGPQPKDPSKRARRNKDPEPLKVLPAVPVTQPRLPTIYVDVTDDDGTVHKKRFHWPAITERWWRMWAESPLSTDYTDVDWAFLMDTALLHARYWKGDVRLGPELRLRVAKFGATPEDRARLRITFAVADSAEAGGPVEVAEPAATSGSRSRARSKVLRVVD</sequence>
<proteinExistence type="predicted"/>
<protein>
    <submittedName>
        <fullName evidence="2">Uncharacterized protein</fullName>
    </submittedName>
</protein>
<dbReference type="InterPro" id="IPR057972">
    <property type="entry name" value="Terminase_7"/>
</dbReference>
<dbReference type="AlphaFoldDB" id="A0A1Q8W362"/>
<feature type="compositionally biased region" description="Basic residues" evidence="1">
    <location>
        <begin position="153"/>
        <end position="164"/>
    </location>
</feature>
<feature type="compositionally biased region" description="Basic and acidic residues" evidence="1">
    <location>
        <begin position="10"/>
        <end position="23"/>
    </location>
</feature>
<evidence type="ECO:0000313" key="3">
    <source>
        <dbReference type="Proteomes" id="UP000185772"/>
    </source>
</evidence>
<feature type="region of interest" description="Disordered" evidence="1">
    <location>
        <begin position="1"/>
        <end position="25"/>
    </location>
</feature>
<feature type="region of interest" description="Disordered" evidence="1">
    <location>
        <begin position="139"/>
        <end position="164"/>
    </location>
</feature>
<dbReference type="EMBL" id="MSKM01000001">
    <property type="protein sequence ID" value="OLO55982.1"/>
    <property type="molecule type" value="Genomic_DNA"/>
</dbReference>
<name>A0A1Q8W362_9ACTO</name>
<evidence type="ECO:0000313" key="2">
    <source>
        <dbReference type="EMBL" id="OLO55982.1"/>
    </source>
</evidence>
<reference evidence="2 3" key="1">
    <citation type="submission" date="2016-12" db="EMBL/GenBank/DDBJ databases">
        <title>Genomic comparison of strains in the 'Actinomyces naeslundii' group.</title>
        <authorList>
            <person name="Mughal S.R."/>
            <person name="Do T."/>
            <person name="Gilbert S.C."/>
            <person name="Witherden E.A."/>
            <person name="Didelot X."/>
            <person name="Beighton D."/>
        </authorList>
    </citation>
    <scope>NUCLEOTIDE SEQUENCE [LARGE SCALE GENOMIC DNA]</scope>
    <source>
        <strain evidence="2 3">MMRCO6-1</strain>
    </source>
</reference>
<dbReference type="Pfam" id="PF25673">
    <property type="entry name" value="Terminase_7"/>
    <property type="match status" value="1"/>
</dbReference>
<gene>
    <name evidence="2" type="ORF">BKH27_00285</name>
</gene>
<dbReference type="RefSeq" id="WP_075370817.1">
    <property type="nucleotide sequence ID" value="NZ_MSKM01000001.1"/>
</dbReference>
<dbReference type="Proteomes" id="UP000185772">
    <property type="component" value="Unassembled WGS sequence"/>
</dbReference>